<dbReference type="AlphaFoldDB" id="E0SNG5"/>
<dbReference type="InterPro" id="IPR013108">
    <property type="entry name" value="Amidohydro_3"/>
</dbReference>
<dbReference type="SUPFAM" id="SSF51338">
    <property type="entry name" value="Composite domain of metallo-dependent hydrolases"/>
    <property type="match status" value="1"/>
</dbReference>
<accession>E0SNG5</accession>
<dbReference type="PANTHER" id="PTHR22642:SF2">
    <property type="entry name" value="PROTEIN LONG AFTER FAR-RED 3"/>
    <property type="match status" value="1"/>
</dbReference>
<dbReference type="Gene3D" id="3.20.20.140">
    <property type="entry name" value="Metal-dependent hydrolases"/>
    <property type="match status" value="1"/>
</dbReference>
<dbReference type="InterPro" id="IPR011059">
    <property type="entry name" value="Metal-dep_hydrolase_composite"/>
</dbReference>
<evidence type="ECO:0000313" key="3">
    <source>
        <dbReference type="Proteomes" id="UP000001304"/>
    </source>
</evidence>
<organism evidence="2 3">
    <name type="scientific">Ignisphaera aggregans (strain DSM 17230 / JCM 13409 / AQ1.S1)</name>
    <dbReference type="NCBI Taxonomy" id="583356"/>
    <lineage>
        <taxon>Archaea</taxon>
        <taxon>Thermoproteota</taxon>
        <taxon>Thermoprotei</taxon>
        <taxon>Desulfurococcales</taxon>
        <taxon>Desulfurococcaceae</taxon>
        <taxon>Ignisphaera</taxon>
    </lineage>
</organism>
<proteinExistence type="predicted"/>
<evidence type="ECO:0000313" key="2">
    <source>
        <dbReference type="EMBL" id="ADM27761.1"/>
    </source>
</evidence>
<dbReference type="PANTHER" id="PTHR22642">
    <property type="entry name" value="IMIDAZOLONEPROPIONASE"/>
    <property type="match status" value="1"/>
</dbReference>
<dbReference type="GO" id="GO:0016810">
    <property type="term" value="F:hydrolase activity, acting on carbon-nitrogen (but not peptide) bonds"/>
    <property type="evidence" value="ECO:0007669"/>
    <property type="project" value="InterPro"/>
</dbReference>
<dbReference type="EMBL" id="CP002098">
    <property type="protein sequence ID" value="ADM27761.1"/>
    <property type="molecule type" value="Genomic_DNA"/>
</dbReference>
<keyword evidence="3" id="KW-1185">Reference proteome</keyword>
<sequence>MGNIKCFLNGKIYVSYIPRRVVEAIAVANGRIIYAGSSRYVERICREFGGVSIDLNGRVVLPGFIDSHIHLTSLGLYLNALDLRGVRSIEEIKRLLYEYSRRVKTSWIFGHGWDQELFYERRLPTRWDIDEVVSDRPVVLTRTCLHVAVLNTRAMEITGLINSNIPGVIRDERGIPIGIVVKDALKHVFEYFMKTLSIEDYKKILIDAMRFLASYGITTVAFVNCDDISMKVLNMLNNENRVIIRIRLYLNPDRNIIEALKTIGVSLCSCNNMLRICGVKVIADGSLGARTAWLSKPYSDDPTTYGRQNIDEETLYLIAKEVNDIGLQLAVHGIGDRAIDMILDVYERLGDVRNRRHRIEHASLLRDDQIDRMARIGVVASVQPHFIISDWWAKDRVGERARWLYRFRSMIRKGIVIGFGSDAPVETPNPWETIYAAISRGRHEGITYYSDTQEEVLTIDEALHAYTYGSAYIINEEENLGTLEEGKLADFIVVDRDPFSVNEKEIRNIKVLETYIGGEKIYP</sequence>
<protein>
    <submittedName>
        <fullName evidence="2">Amidohydrolase 3</fullName>
    </submittedName>
</protein>
<dbReference type="Gene3D" id="3.10.310.70">
    <property type="match status" value="1"/>
</dbReference>
<dbReference type="CDD" id="cd01300">
    <property type="entry name" value="YtcJ_like"/>
    <property type="match status" value="1"/>
</dbReference>
<dbReference type="InterPro" id="IPR033932">
    <property type="entry name" value="YtcJ-like"/>
</dbReference>
<keyword evidence="2" id="KW-0378">Hydrolase</keyword>
<dbReference type="InterPro" id="IPR032466">
    <property type="entry name" value="Metal_Hydrolase"/>
</dbReference>
<dbReference type="Gene3D" id="2.30.40.10">
    <property type="entry name" value="Urease, subunit C, domain 1"/>
    <property type="match status" value="1"/>
</dbReference>
<dbReference type="Pfam" id="PF07969">
    <property type="entry name" value="Amidohydro_3"/>
    <property type="match status" value="1"/>
</dbReference>
<dbReference type="Proteomes" id="UP000001304">
    <property type="component" value="Chromosome"/>
</dbReference>
<evidence type="ECO:0000259" key="1">
    <source>
        <dbReference type="Pfam" id="PF07969"/>
    </source>
</evidence>
<gene>
    <name evidence="2" type="ordered locus">Igag_0946</name>
</gene>
<dbReference type="SUPFAM" id="SSF51556">
    <property type="entry name" value="Metallo-dependent hydrolases"/>
    <property type="match status" value="1"/>
</dbReference>
<feature type="domain" description="Amidohydrolase 3" evidence="1">
    <location>
        <begin position="53"/>
        <end position="522"/>
    </location>
</feature>
<name>E0SNG5_IGNAA</name>
<dbReference type="KEGG" id="iag:Igag_0946"/>
<dbReference type="STRING" id="583356.Igag_0946"/>
<dbReference type="HOGENOM" id="CLU_009942_3_1_2"/>
<dbReference type="BioCyc" id="IAGG583356:GHAH-929-MONOMER"/>
<reference evidence="2 3" key="1">
    <citation type="journal article" date="2010" name="Stand. Genomic Sci.">
        <title>Complete genome sequence of Ignisphaera aggregans type strain (AQ1.S1).</title>
        <authorList>
            <person name="Goker M."/>
            <person name="Held B."/>
            <person name="Lapidus A."/>
            <person name="Nolan M."/>
            <person name="Spring S."/>
            <person name="Yasawong M."/>
            <person name="Lucas S."/>
            <person name="Glavina Del Rio T."/>
            <person name="Tice H."/>
            <person name="Cheng J.F."/>
            <person name="Goodwin L."/>
            <person name="Tapia R."/>
            <person name="Pitluck S."/>
            <person name="Liolios K."/>
            <person name="Ivanova N."/>
            <person name="Mavromatis K."/>
            <person name="Mikhailova N."/>
            <person name="Pati A."/>
            <person name="Chen A."/>
            <person name="Palaniappan K."/>
            <person name="Brambilla E."/>
            <person name="Land M."/>
            <person name="Hauser L."/>
            <person name="Chang Y.J."/>
            <person name="Jeffries C.D."/>
            <person name="Brettin T."/>
            <person name="Detter J.C."/>
            <person name="Han C."/>
            <person name="Rohde M."/>
            <person name="Sikorski J."/>
            <person name="Woyke T."/>
            <person name="Bristow J."/>
            <person name="Eisen J.A."/>
            <person name="Markowitz V."/>
            <person name="Hugenholtz P."/>
            <person name="Kyrpides N.C."/>
            <person name="Klenk H.P."/>
        </authorList>
    </citation>
    <scope>NUCLEOTIDE SEQUENCE [LARGE SCALE GENOMIC DNA]</scope>
    <source>
        <strain evidence="3">DSM 17230 / JCM 13409 / AQ1.S1</strain>
    </source>
</reference>